<name>A0ABW0I0T8_9BACL</name>
<feature type="domain" description="Transcription regulator PadR N-terminal" evidence="2">
    <location>
        <begin position="7"/>
        <end position="79"/>
    </location>
</feature>
<accession>A0ABW0I0T8</accession>
<dbReference type="PANTHER" id="PTHR43252:SF6">
    <property type="entry name" value="NEGATIVE TRANSCRIPTION REGULATOR PADR"/>
    <property type="match status" value="1"/>
</dbReference>
<dbReference type="EMBL" id="JBHSMI010000062">
    <property type="protein sequence ID" value="MFC5406858.1"/>
    <property type="molecule type" value="Genomic_DNA"/>
</dbReference>
<evidence type="ECO:0000256" key="1">
    <source>
        <dbReference type="SAM" id="Coils"/>
    </source>
</evidence>
<keyword evidence="1" id="KW-0175">Coiled coil</keyword>
<dbReference type="InterPro" id="IPR036388">
    <property type="entry name" value="WH-like_DNA-bd_sf"/>
</dbReference>
<evidence type="ECO:0000313" key="4">
    <source>
        <dbReference type="Proteomes" id="UP001596113"/>
    </source>
</evidence>
<dbReference type="InterPro" id="IPR005149">
    <property type="entry name" value="Tscrpt_reg_PadR_N"/>
</dbReference>
<gene>
    <name evidence="3" type="ORF">ACFPOF_29380</name>
</gene>
<dbReference type="InterPro" id="IPR036390">
    <property type="entry name" value="WH_DNA-bd_sf"/>
</dbReference>
<dbReference type="RefSeq" id="WP_378138997.1">
    <property type="nucleotide sequence ID" value="NZ_JBHSMI010000062.1"/>
</dbReference>
<reference evidence="4" key="1">
    <citation type="journal article" date="2019" name="Int. J. Syst. Evol. Microbiol.">
        <title>The Global Catalogue of Microorganisms (GCM) 10K type strain sequencing project: providing services to taxonomists for standard genome sequencing and annotation.</title>
        <authorList>
            <consortium name="The Broad Institute Genomics Platform"/>
            <consortium name="The Broad Institute Genome Sequencing Center for Infectious Disease"/>
            <person name="Wu L."/>
            <person name="Ma J."/>
        </authorList>
    </citation>
    <scope>NUCLEOTIDE SEQUENCE [LARGE SCALE GENOMIC DNA]</scope>
    <source>
        <strain evidence="4">CGMCC 1.18575</strain>
    </source>
</reference>
<dbReference type="PANTHER" id="PTHR43252">
    <property type="entry name" value="TRANSCRIPTIONAL REGULATOR YQJI"/>
    <property type="match status" value="1"/>
</dbReference>
<proteinExistence type="predicted"/>
<feature type="coiled-coil region" evidence="1">
    <location>
        <begin position="112"/>
        <end position="139"/>
    </location>
</feature>
<keyword evidence="4" id="KW-1185">Reference proteome</keyword>
<dbReference type="Pfam" id="PF03551">
    <property type="entry name" value="PadR"/>
    <property type="match status" value="1"/>
</dbReference>
<protein>
    <submittedName>
        <fullName evidence="3">PadR family transcriptional regulator</fullName>
    </submittedName>
</protein>
<evidence type="ECO:0000313" key="3">
    <source>
        <dbReference type="EMBL" id="MFC5406858.1"/>
    </source>
</evidence>
<dbReference type="Gene3D" id="6.10.140.1570">
    <property type="match status" value="1"/>
</dbReference>
<sequence>MNSQDVLLGMLMRRSLSGYEIKNLYEEIFGYFYNSSYGTIYPTLHRMEKEGLISKESVVQEGKPNKNVYTITEEGQSRFYDYLNSHVESDTYKSDFLMRLYFGHYVDEKLVIDWLQQAEKEIQSELDSLSEKRDAFKDMMQPTQLICIELGINICIAKLTTIREGMARLKAQQ</sequence>
<dbReference type="Proteomes" id="UP001596113">
    <property type="component" value="Unassembled WGS sequence"/>
</dbReference>
<comment type="caution">
    <text evidence="3">The sequence shown here is derived from an EMBL/GenBank/DDBJ whole genome shotgun (WGS) entry which is preliminary data.</text>
</comment>
<evidence type="ECO:0000259" key="2">
    <source>
        <dbReference type="Pfam" id="PF03551"/>
    </source>
</evidence>
<dbReference type="Gene3D" id="1.10.10.10">
    <property type="entry name" value="Winged helix-like DNA-binding domain superfamily/Winged helix DNA-binding domain"/>
    <property type="match status" value="1"/>
</dbReference>
<dbReference type="SUPFAM" id="SSF46785">
    <property type="entry name" value="Winged helix' DNA-binding domain"/>
    <property type="match status" value="1"/>
</dbReference>
<organism evidence="3 4">
    <name type="scientific">Cohnella soli</name>
    <dbReference type="NCBI Taxonomy" id="425005"/>
    <lineage>
        <taxon>Bacteria</taxon>
        <taxon>Bacillati</taxon>
        <taxon>Bacillota</taxon>
        <taxon>Bacilli</taxon>
        <taxon>Bacillales</taxon>
        <taxon>Paenibacillaceae</taxon>
        <taxon>Cohnella</taxon>
    </lineage>
</organism>